<evidence type="ECO:0000313" key="3">
    <source>
        <dbReference type="Proteomes" id="UP001338125"/>
    </source>
</evidence>
<feature type="compositionally biased region" description="Polar residues" evidence="1">
    <location>
        <begin position="142"/>
        <end position="153"/>
    </location>
</feature>
<proteinExistence type="predicted"/>
<protein>
    <submittedName>
        <fullName evidence="2">Uncharacterized protein</fullName>
    </submittedName>
</protein>
<reference evidence="2 3" key="1">
    <citation type="submission" date="2024-01" db="EMBL/GenBank/DDBJ databases">
        <title>Complete genome of Cladobotryum mycophilum ATHUM6906.</title>
        <authorList>
            <person name="Christinaki A.C."/>
            <person name="Myridakis A.I."/>
            <person name="Kouvelis V.N."/>
        </authorList>
    </citation>
    <scope>NUCLEOTIDE SEQUENCE [LARGE SCALE GENOMIC DNA]</scope>
    <source>
        <strain evidence="2 3">ATHUM6906</strain>
    </source>
</reference>
<gene>
    <name evidence="2" type="ORF">PT974_05182</name>
</gene>
<name>A0ABR0SQ64_9HYPO</name>
<evidence type="ECO:0000256" key="1">
    <source>
        <dbReference type="SAM" id="MobiDB-lite"/>
    </source>
</evidence>
<evidence type="ECO:0000313" key="2">
    <source>
        <dbReference type="EMBL" id="KAK5994244.1"/>
    </source>
</evidence>
<sequence>MDIPMDFITATGTRLILVKLKLAVCKPRWDQKQGLPIGANYRKACQEILQYACALRHSGKGQKWLWLFQTYVEWDALAYLLLNLCMTPSGECTVISWQAVDESYNYWKNDPDVQLDHRWAHIEEFRSQALSIHDRTQITDQAATRASRLRSQPSPEPHEMSEARVNTILLYETESSSPLRTADKSIPQALNFVEIAQQCPSFRAETLNLEPNCITDKVPLTSTHAYMAVASLKDSDTSNIGEMASVDTL</sequence>
<accession>A0ABR0SQ64</accession>
<feature type="region of interest" description="Disordered" evidence="1">
    <location>
        <begin position="142"/>
        <end position="161"/>
    </location>
</feature>
<organism evidence="2 3">
    <name type="scientific">Cladobotryum mycophilum</name>
    <dbReference type="NCBI Taxonomy" id="491253"/>
    <lineage>
        <taxon>Eukaryota</taxon>
        <taxon>Fungi</taxon>
        <taxon>Dikarya</taxon>
        <taxon>Ascomycota</taxon>
        <taxon>Pezizomycotina</taxon>
        <taxon>Sordariomycetes</taxon>
        <taxon>Hypocreomycetidae</taxon>
        <taxon>Hypocreales</taxon>
        <taxon>Hypocreaceae</taxon>
        <taxon>Cladobotryum</taxon>
    </lineage>
</organism>
<dbReference type="EMBL" id="JAVFKD010000011">
    <property type="protein sequence ID" value="KAK5994244.1"/>
    <property type="molecule type" value="Genomic_DNA"/>
</dbReference>
<comment type="caution">
    <text evidence="2">The sequence shown here is derived from an EMBL/GenBank/DDBJ whole genome shotgun (WGS) entry which is preliminary data.</text>
</comment>
<keyword evidence="3" id="KW-1185">Reference proteome</keyword>
<dbReference type="Proteomes" id="UP001338125">
    <property type="component" value="Unassembled WGS sequence"/>
</dbReference>